<evidence type="ECO:0000313" key="2">
    <source>
        <dbReference type="Proteomes" id="UP000692954"/>
    </source>
</evidence>
<name>A0A8S1RI46_9CILI</name>
<reference evidence="1" key="1">
    <citation type="submission" date="2021-01" db="EMBL/GenBank/DDBJ databases">
        <authorList>
            <consortium name="Genoscope - CEA"/>
            <person name="William W."/>
        </authorList>
    </citation>
    <scope>NUCLEOTIDE SEQUENCE</scope>
</reference>
<accession>A0A8S1RI46</accession>
<gene>
    <name evidence="1" type="ORF">PSON_ATCC_30995.1.T1810083</name>
</gene>
<evidence type="ECO:0000313" key="1">
    <source>
        <dbReference type="EMBL" id="CAD8127956.1"/>
    </source>
</evidence>
<dbReference type="AlphaFoldDB" id="A0A8S1RI46"/>
<protein>
    <submittedName>
        <fullName evidence="1">Uncharacterized protein</fullName>
    </submittedName>
</protein>
<comment type="caution">
    <text evidence="1">The sequence shown here is derived from an EMBL/GenBank/DDBJ whole genome shotgun (WGS) entry which is preliminary data.</text>
</comment>
<sequence>MLKFNYIIKNVIQIIENSFQKIIKRISPNSVVIEFKYYFSEYKSINIIYKGEKPFELEEAALYFKIKNYADQMIKSLNEKDQNTIKKLLKSIKPRLYLGNQFDQLLSIQRIKFEIYDYVKIQESSLEIEHGIVYLIILWKIEDITTRGSLDDAFHIFEQNVQWAEKAKIIYKSISGSEIQIIDIARQKKWQKVDHYRQKPDSQENKDFQKIINGKNTPFTIIFNKWGKIVYLKPLKKQDLKKEINEYIQANKDEDFNNNNIS</sequence>
<dbReference type="Proteomes" id="UP000692954">
    <property type="component" value="Unassembled WGS sequence"/>
</dbReference>
<keyword evidence="2" id="KW-1185">Reference proteome</keyword>
<proteinExistence type="predicted"/>
<organism evidence="1 2">
    <name type="scientific">Paramecium sonneborni</name>
    <dbReference type="NCBI Taxonomy" id="65129"/>
    <lineage>
        <taxon>Eukaryota</taxon>
        <taxon>Sar</taxon>
        <taxon>Alveolata</taxon>
        <taxon>Ciliophora</taxon>
        <taxon>Intramacronucleata</taxon>
        <taxon>Oligohymenophorea</taxon>
        <taxon>Peniculida</taxon>
        <taxon>Parameciidae</taxon>
        <taxon>Paramecium</taxon>
    </lineage>
</organism>
<dbReference type="EMBL" id="CAJJDN010000181">
    <property type="protein sequence ID" value="CAD8127956.1"/>
    <property type="molecule type" value="Genomic_DNA"/>
</dbReference>